<dbReference type="OrthoDB" id="498125at2759"/>
<dbReference type="GeneID" id="18765810"/>
<evidence type="ECO:0000256" key="2">
    <source>
        <dbReference type="ARBA" id="ARBA00023002"/>
    </source>
</evidence>
<name>K1WIJ3_MARBU</name>
<keyword evidence="2" id="KW-0560">Oxidoreductase</keyword>
<dbReference type="EMBL" id="JH921471">
    <property type="protein sequence ID" value="EKD12012.1"/>
    <property type="molecule type" value="Genomic_DNA"/>
</dbReference>
<dbReference type="KEGG" id="mbe:MBM_09875"/>
<dbReference type="Gene3D" id="3.40.50.720">
    <property type="entry name" value="NAD(P)-binding Rossmann-like Domain"/>
    <property type="match status" value="1"/>
</dbReference>
<evidence type="ECO:0000313" key="3">
    <source>
        <dbReference type="EMBL" id="EKD12012.1"/>
    </source>
</evidence>
<dbReference type="PANTHER" id="PTHR43180">
    <property type="entry name" value="3-OXOACYL-(ACYL-CARRIER-PROTEIN) REDUCTASE (AFU_ORTHOLOGUE AFUA_6G11210)"/>
    <property type="match status" value="1"/>
</dbReference>
<dbReference type="Proteomes" id="UP000006753">
    <property type="component" value="Unassembled WGS sequence"/>
</dbReference>
<evidence type="ECO:0000313" key="4">
    <source>
        <dbReference type="Proteomes" id="UP000006753"/>
    </source>
</evidence>
<dbReference type="InterPro" id="IPR036291">
    <property type="entry name" value="NAD(P)-bd_dom_sf"/>
</dbReference>
<dbReference type="InterPro" id="IPR002347">
    <property type="entry name" value="SDR_fam"/>
</dbReference>
<comment type="similarity">
    <text evidence="1">Belongs to the short-chain dehydrogenases/reductases (SDR) family.</text>
</comment>
<dbReference type="Pfam" id="PF00106">
    <property type="entry name" value="adh_short"/>
    <property type="match status" value="1"/>
</dbReference>
<dbReference type="OMA" id="YYYGSRV"/>
<dbReference type="InParanoid" id="K1WIJ3"/>
<proteinExistence type="inferred from homology"/>
<dbReference type="PRINTS" id="PR00081">
    <property type="entry name" value="GDHRDH"/>
</dbReference>
<dbReference type="eggNOG" id="KOG0725">
    <property type="taxonomic scope" value="Eukaryota"/>
</dbReference>
<dbReference type="GO" id="GO:0016491">
    <property type="term" value="F:oxidoreductase activity"/>
    <property type="evidence" value="ECO:0007669"/>
    <property type="project" value="UniProtKB-KW"/>
</dbReference>
<gene>
    <name evidence="3" type="ORF">MBM_09875</name>
</gene>
<dbReference type="PANTHER" id="PTHR43180:SF16">
    <property type="entry name" value="BACILYSIN BIOSYNTHESIS OXIDOREDUCTASE BACC"/>
    <property type="match status" value="1"/>
</dbReference>
<reference evidence="3 4" key="1">
    <citation type="journal article" date="2012" name="BMC Genomics">
        <title>Sequencing the genome of Marssonina brunnea reveals fungus-poplar co-evolution.</title>
        <authorList>
            <person name="Zhu S."/>
            <person name="Cao Y.-Z."/>
            <person name="Jiang C."/>
            <person name="Tan B.-Y."/>
            <person name="Wang Z."/>
            <person name="Feng S."/>
            <person name="Zhang L."/>
            <person name="Su X.-H."/>
            <person name="Brejova B."/>
            <person name="Vinar T."/>
            <person name="Xu M."/>
            <person name="Wang M.-X."/>
            <person name="Zhang S.-G."/>
            <person name="Huang M.-R."/>
            <person name="Wu R."/>
            <person name="Zhou Y."/>
        </authorList>
    </citation>
    <scope>NUCLEOTIDE SEQUENCE [LARGE SCALE GENOMIC DNA]</scope>
    <source>
        <strain evidence="3 4">MB_m1</strain>
    </source>
</reference>
<keyword evidence="4" id="KW-1185">Reference proteome</keyword>
<organism evidence="3 4">
    <name type="scientific">Marssonina brunnea f. sp. multigermtubi (strain MB_m1)</name>
    <name type="common">Marssonina leaf spot fungus</name>
    <dbReference type="NCBI Taxonomy" id="1072389"/>
    <lineage>
        <taxon>Eukaryota</taxon>
        <taxon>Fungi</taxon>
        <taxon>Dikarya</taxon>
        <taxon>Ascomycota</taxon>
        <taxon>Pezizomycotina</taxon>
        <taxon>Leotiomycetes</taxon>
        <taxon>Helotiales</taxon>
        <taxon>Drepanopezizaceae</taxon>
        <taxon>Drepanopeziza</taxon>
    </lineage>
</organism>
<sequence length="274" mass="29686">MLHQAVRVIPPDRPATPDFRRAETPEGHHNFAVLLVALILQLHQNSLLPITMPVPPPPRPRDPNNISAMVRESPRLDMSIPIDPAGVAGKTIIITGGASGFGAGFCREWARHGAHIIIGDVADELGRSLAAEIAEDKSVAGTAHYVHCDVTNWQSQVDLFREAVKLSPRRMIDAVVCNAGITDSGTPFTEPEGMDKEEPPKPAFKTIDVNLTGVMYSAHLAMHYLPLNDGRDRHVMLIGSLASLLPVPFLVQYAASKHAVLGLFVSLISTRGDE</sequence>
<accession>K1WIJ3</accession>
<dbReference type="HOGENOM" id="CLU_010194_13_3_1"/>
<evidence type="ECO:0000256" key="1">
    <source>
        <dbReference type="ARBA" id="ARBA00006484"/>
    </source>
</evidence>
<dbReference type="SUPFAM" id="SSF51735">
    <property type="entry name" value="NAD(P)-binding Rossmann-fold domains"/>
    <property type="match status" value="1"/>
</dbReference>
<protein>
    <submittedName>
        <fullName evidence="3">Bacilysin biosynthesis oxidoreductase</fullName>
    </submittedName>
</protein>
<dbReference type="AlphaFoldDB" id="K1WIJ3"/>